<protein>
    <recommendedName>
        <fullName evidence="5">Secreted protein</fullName>
    </recommendedName>
</protein>
<proteinExistence type="predicted"/>
<evidence type="ECO:0000256" key="2">
    <source>
        <dbReference type="SAM" id="SignalP"/>
    </source>
</evidence>
<feature type="compositionally biased region" description="Low complexity" evidence="1">
    <location>
        <begin position="47"/>
        <end position="66"/>
    </location>
</feature>
<feature type="compositionally biased region" description="Pro residues" evidence="1">
    <location>
        <begin position="103"/>
        <end position="117"/>
    </location>
</feature>
<dbReference type="EMBL" id="CP098609">
    <property type="protein sequence ID" value="USC49558.1"/>
    <property type="molecule type" value="Genomic_DNA"/>
</dbReference>
<keyword evidence="4" id="KW-1185">Reference proteome</keyword>
<gene>
    <name evidence="3" type="ORF">K7395_23980</name>
</gene>
<sequence length="222" mass="23158">MTHIRGPISKFTSGRRVLAAAALTAVTALALTACGTEQNDGGGKAGSAGSSTASQQPQPEQAAAQALFDRFEKACPEPGVNSRRPTGASKPDTAEPETIAPGETPPADPIEPAPPTGPEAELDDRDWCVSAHHEQRVIAALQMLADPTPATVRKTLNGLGYTDERIHHLKQDGKKTRFYLDLREDGGGRLCESGVAAGAVSDVVPCVAVAEGPFKVTSETRP</sequence>
<evidence type="ECO:0008006" key="5">
    <source>
        <dbReference type="Google" id="ProtNLM"/>
    </source>
</evidence>
<dbReference type="Proteomes" id="UP001056079">
    <property type="component" value="Chromosome"/>
</dbReference>
<evidence type="ECO:0000256" key="1">
    <source>
        <dbReference type="SAM" id="MobiDB-lite"/>
    </source>
</evidence>
<evidence type="ECO:0000313" key="3">
    <source>
        <dbReference type="EMBL" id="USC49558.1"/>
    </source>
</evidence>
<reference evidence="3" key="1">
    <citation type="submission" date="2021-08" db="EMBL/GenBank/DDBJ databases">
        <title>DNA methylation of m4C regulates biosynthesis of daptomycin in Streptomyces roseosporus L30.</title>
        <authorList>
            <person name="Fang J.-L."/>
        </authorList>
    </citation>
    <scope>NUCLEOTIDE SEQUENCE</scope>
    <source>
        <strain evidence="3">L30</strain>
    </source>
</reference>
<dbReference type="PROSITE" id="PS51257">
    <property type="entry name" value="PROKAR_LIPOPROTEIN"/>
    <property type="match status" value="1"/>
</dbReference>
<keyword evidence="2" id="KW-0732">Signal</keyword>
<organism evidence="3 4">
    <name type="scientific">Streptomyces filamentosus</name>
    <name type="common">Streptomyces roseosporus</name>
    <dbReference type="NCBI Taxonomy" id="67294"/>
    <lineage>
        <taxon>Bacteria</taxon>
        <taxon>Bacillati</taxon>
        <taxon>Actinomycetota</taxon>
        <taxon>Actinomycetes</taxon>
        <taxon>Kitasatosporales</taxon>
        <taxon>Streptomycetaceae</taxon>
        <taxon>Streptomyces</taxon>
    </lineage>
</organism>
<feature type="chain" id="PRO_5045306776" description="Secreted protein" evidence="2">
    <location>
        <begin position="31"/>
        <end position="222"/>
    </location>
</feature>
<feature type="signal peptide" evidence="2">
    <location>
        <begin position="1"/>
        <end position="30"/>
    </location>
</feature>
<evidence type="ECO:0000313" key="4">
    <source>
        <dbReference type="Proteomes" id="UP001056079"/>
    </source>
</evidence>
<name>A0ABY4UZ27_STRFL</name>
<dbReference type="RefSeq" id="WP_006124714.1">
    <property type="nucleotide sequence ID" value="NZ_CP098609.1"/>
</dbReference>
<feature type="region of interest" description="Disordered" evidence="1">
    <location>
        <begin position="36"/>
        <end position="121"/>
    </location>
</feature>
<accession>A0ABY4UZ27</accession>